<dbReference type="CDD" id="cd00882">
    <property type="entry name" value="Ras_like_GTPase"/>
    <property type="match status" value="1"/>
</dbReference>
<dbReference type="Gene3D" id="3.40.50.300">
    <property type="entry name" value="P-loop containing nucleotide triphosphate hydrolases"/>
    <property type="match status" value="1"/>
</dbReference>
<dbReference type="PANTHER" id="PTHR42708">
    <property type="entry name" value="ATP/GTP-BINDING PROTEIN-RELATED"/>
    <property type="match status" value="1"/>
</dbReference>
<evidence type="ECO:0000313" key="1">
    <source>
        <dbReference type="EMBL" id="WIM70646.1"/>
    </source>
</evidence>
<organism evidence="1 2">
    <name type="scientific">Corynebacterium suedekumii</name>
    <dbReference type="NCBI Taxonomy" id="3049801"/>
    <lineage>
        <taxon>Bacteria</taxon>
        <taxon>Bacillati</taxon>
        <taxon>Actinomycetota</taxon>
        <taxon>Actinomycetes</taxon>
        <taxon>Mycobacteriales</taxon>
        <taxon>Corynebacteriaceae</taxon>
        <taxon>Corynebacterium</taxon>
    </lineage>
</organism>
<reference evidence="1 2" key="1">
    <citation type="submission" date="2023-05" db="EMBL/GenBank/DDBJ databases">
        <title>Corynebacterium suedekumii sp. nov. and Corynebacterium breve sp. nov. isolated from raw cow's milk.</title>
        <authorList>
            <person name="Baer M.K."/>
            <person name="Mehl L."/>
            <person name="Hellmuth R."/>
            <person name="Marke G."/>
            <person name="Lipski A."/>
        </authorList>
    </citation>
    <scope>NUCLEOTIDE SEQUENCE [LARGE SCALE GENOMIC DNA]</scope>
    <source>
        <strain evidence="1 2">LM112</strain>
    </source>
</reference>
<sequence length="214" mass="23236">MKLPPVRRRRHGKLEELTVPDLDPYLTVPDDALVGSATDAEVIFIGPVGVGKTTAVETLSSVVPVNTEVVAAAPDEFTSPWKKTTTVGIDYGMWEHPDGSVVGLFGTAGQERFDDSRAPLNNPDAGVVLWFYGQPDLLEEQLDDWLGPAGGRDQAHRMCIALNFVEEGAVEEMDRILAARDLSAIPVIVANPREHDDVARVVSQAIGFLKELHS</sequence>
<accession>A0ABY8VLX9</accession>
<keyword evidence="2" id="KW-1185">Reference proteome</keyword>
<dbReference type="RefSeq" id="WP_284875228.1">
    <property type="nucleotide sequence ID" value="NZ_CP126970.1"/>
</dbReference>
<protein>
    <submittedName>
        <fullName evidence="1">Uncharacterized protein</fullName>
    </submittedName>
</protein>
<dbReference type="EMBL" id="CP126970">
    <property type="protein sequence ID" value="WIM70646.1"/>
    <property type="molecule type" value="Genomic_DNA"/>
</dbReference>
<gene>
    <name evidence="1" type="ORF">QP029_02065</name>
</gene>
<proteinExistence type="predicted"/>
<dbReference type="PANTHER" id="PTHR42708:SF1">
    <property type="entry name" value="GLIDING MOTILITY PROTEIN MGLA"/>
    <property type="match status" value="1"/>
</dbReference>
<dbReference type="InterPro" id="IPR052705">
    <property type="entry name" value="Gliding_Motility_GTPase"/>
</dbReference>
<evidence type="ECO:0000313" key="2">
    <source>
        <dbReference type="Proteomes" id="UP001238805"/>
    </source>
</evidence>
<dbReference type="Proteomes" id="UP001238805">
    <property type="component" value="Chromosome"/>
</dbReference>
<dbReference type="InterPro" id="IPR027417">
    <property type="entry name" value="P-loop_NTPase"/>
</dbReference>
<dbReference type="SUPFAM" id="SSF52540">
    <property type="entry name" value="P-loop containing nucleoside triphosphate hydrolases"/>
    <property type="match status" value="1"/>
</dbReference>
<name>A0ABY8VLX9_9CORY</name>